<comment type="caution">
    <text evidence="1">The sequence shown here is derived from an EMBL/GenBank/DDBJ whole genome shotgun (WGS) entry which is preliminary data.</text>
</comment>
<dbReference type="Gramene" id="mRNA:HanXRQr2_Chr04g0180161">
    <property type="protein sequence ID" value="CDS:HanXRQr2_Chr04g0180161.1"/>
    <property type="gene ID" value="HanXRQr2_Chr04g0180161"/>
</dbReference>
<sequence length="80" mass="9739">MLEEYRNTRVQVTLLNLTFRDRNLRRCCERLVWLRVTIKVGLMRFELGNREDESRMYMVMKEHGFRAFLDTVIPMNLSII</sequence>
<evidence type="ECO:0000313" key="2">
    <source>
        <dbReference type="Proteomes" id="UP000215914"/>
    </source>
</evidence>
<accession>A0A9K3NTZ8</accession>
<organism evidence="1 2">
    <name type="scientific">Helianthus annuus</name>
    <name type="common">Common sunflower</name>
    <dbReference type="NCBI Taxonomy" id="4232"/>
    <lineage>
        <taxon>Eukaryota</taxon>
        <taxon>Viridiplantae</taxon>
        <taxon>Streptophyta</taxon>
        <taxon>Embryophyta</taxon>
        <taxon>Tracheophyta</taxon>
        <taxon>Spermatophyta</taxon>
        <taxon>Magnoliopsida</taxon>
        <taxon>eudicotyledons</taxon>
        <taxon>Gunneridae</taxon>
        <taxon>Pentapetalae</taxon>
        <taxon>asterids</taxon>
        <taxon>campanulids</taxon>
        <taxon>Asterales</taxon>
        <taxon>Asteraceae</taxon>
        <taxon>Asteroideae</taxon>
        <taxon>Heliantheae alliance</taxon>
        <taxon>Heliantheae</taxon>
        <taxon>Helianthus</taxon>
    </lineage>
</organism>
<dbReference type="Proteomes" id="UP000215914">
    <property type="component" value="Unassembled WGS sequence"/>
</dbReference>
<name>A0A9K3NTZ8_HELAN</name>
<protein>
    <submittedName>
        <fullName evidence="1">Uncharacterized protein</fullName>
    </submittedName>
</protein>
<keyword evidence="2" id="KW-1185">Reference proteome</keyword>
<gene>
    <name evidence="1" type="ORF">HanXRQr2_Chr04g0180161</name>
</gene>
<reference evidence="1" key="1">
    <citation type="journal article" date="2017" name="Nature">
        <title>The sunflower genome provides insights into oil metabolism, flowering and Asterid evolution.</title>
        <authorList>
            <person name="Badouin H."/>
            <person name="Gouzy J."/>
            <person name="Grassa C.J."/>
            <person name="Murat F."/>
            <person name="Staton S.E."/>
            <person name="Cottret L."/>
            <person name="Lelandais-Briere C."/>
            <person name="Owens G.L."/>
            <person name="Carrere S."/>
            <person name="Mayjonade B."/>
            <person name="Legrand L."/>
            <person name="Gill N."/>
            <person name="Kane N.C."/>
            <person name="Bowers J.E."/>
            <person name="Hubner S."/>
            <person name="Bellec A."/>
            <person name="Berard A."/>
            <person name="Berges H."/>
            <person name="Blanchet N."/>
            <person name="Boniface M.C."/>
            <person name="Brunel D."/>
            <person name="Catrice O."/>
            <person name="Chaidir N."/>
            <person name="Claudel C."/>
            <person name="Donnadieu C."/>
            <person name="Faraut T."/>
            <person name="Fievet G."/>
            <person name="Helmstetter N."/>
            <person name="King M."/>
            <person name="Knapp S.J."/>
            <person name="Lai Z."/>
            <person name="Le Paslier M.C."/>
            <person name="Lippi Y."/>
            <person name="Lorenzon L."/>
            <person name="Mandel J.R."/>
            <person name="Marage G."/>
            <person name="Marchand G."/>
            <person name="Marquand E."/>
            <person name="Bret-Mestries E."/>
            <person name="Morien E."/>
            <person name="Nambeesan S."/>
            <person name="Nguyen T."/>
            <person name="Pegot-Espagnet P."/>
            <person name="Pouilly N."/>
            <person name="Raftis F."/>
            <person name="Sallet E."/>
            <person name="Schiex T."/>
            <person name="Thomas J."/>
            <person name="Vandecasteele C."/>
            <person name="Vares D."/>
            <person name="Vear F."/>
            <person name="Vautrin S."/>
            <person name="Crespi M."/>
            <person name="Mangin B."/>
            <person name="Burke J.M."/>
            <person name="Salse J."/>
            <person name="Munos S."/>
            <person name="Vincourt P."/>
            <person name="Rieseberg L.H."/>
            <person name="Langlade N.B."/>
        </authorList>
    </citation>
    <scope>NUCLEOTIDE SEQUENCE</scope>
    <source>
        <tissue evidence="1">Leaves</tissue>
    </source>
</reference>
<reference evidence="1" key="2">
    <citation type="submission" date="2020-06" db="EMBL/GenBank/DDBJ databases">
        <title>Helianthus annuus Genome sequencing and assembly Release 2.</title>
        <authorList>
            <person name="Gouzy J."/>
            <person name="Langlade N."/>
            <person name="Munos S."/>
        </authorList>
    </citation>
    <scope>NUCLEOTIDE SEQUENCE</scope>
    <source>
        <tissue evidence="1">Leaves</tissue>
    </source>
</reference>
<proteinExistence type="predicted"/>
<evidence type="ECO:0000313" key="1">
    <source>
        <dbReference type="EMBL" id="KAF5811328.1"/>
    </source>
</evidence>
<dbReference type="EMBL" id="MNCJ02000319">
    <property type="protein sequence ID" value="KAF5811328.1"/>
    <property type="molecule type" value="Genomic_DNA"/>
</dbReference>
<dbReference type="AlphaFoldDB" id="A0A9K3NTZ8"/>